<evidence type="ECO:0000313" key="3">
    <source>
        <dbReference type="Proteomes" id="UP000279594"/>
    </source>
</evidence>
<evidence type="ECO:0000313" key="2">
    <source>
        <dbReference type="EMBL" id="AYM76323.1"/>
    </source>
</evidence>
<feature type="transmembrane region" description="Helical" evidence="1">
    <location>
        <begin position="43"/>
        <end position="62"/>
    </location>
</feature>
<gene>
    <name evidence="2" type="ORF">D9M09_11365</name>
</gene>
<reference evidence="2 3" key="1">
    <citation type="submission" date="2018-10" db="EMBL/GenBank/DDBJ databases">
        <title>Effects of UV and annual dynamics of microbial communities in freshwater RAS systems.</title>
        <authorList>
            <person name="Bekkelund A.K."/>
            <person name="Hansen B.R."/>
            <person name="Stokken H."/>
            <person name="Eriksen B.F."/>
            <person name="Kashulin N.A."/>
        </authorList>
    </citation>
    <scope>NUCLEOTIDE SEQUENCE [LARGE SCALE GENOMIC DNA]</scope>
    <source>
        <strain evidence="2 3">BHSEK</strain>
    </source>
</reference>
<sequence>MISCFSFFETILLNNLIANYFHGSVKSTQNPKNLIFGIQLTKIICYTFVAYAIISQILYFLFHMQYSSSTCFLHNVVTFVEIYFKFTKNIFL</sequence>
<keyword evidence="1" id="KW-0812">Transmembrane</keyword>
<dbReference type="EMBL" id="CP033019">
    <property type="protein sequence ID" value="AYM76323.1"/>
    <property type="molecule type" value="Genomic_DNA"/>
</dbReference>
<name>A0A3G2E8K0_9BURK</name>
<dbReference type="AlphaFoldDB" id="A0A3G2E8K0"/>
<keyword evidence="1" id="KW-1133">Transmembrane helix</keyword>
<keyword evidence="1" id="KW-0472">Membrane</keyword>
<organism evidence="2 3">
    <name type="scientific">Janthinobacterium agaricidamnosum</name>
    <dbReference type="NCBI Taxonomy" id="55508"/>
    <lineage>
        <taxon>Bacteria</taxon>
        <taxon>Pseudomonadati</taxon>
        <taxon>Pseudomonadota</taxon>
        <taxon>Betaproteobacteria</taxon>
        <taxon>Burkholderiales</taxon>
        <taxon>Oxalobacteraceae</taxon>
        <taxon>Janthinobacterium</taxon>
    </lineage>
</organism>
<protein>
    <submittedName>
        <fullName evidence="2">Uncharacterized protein</fullName>
    </submittedName>
</protein>
<proteinExistence type="predicted"/>
<evidence type="ECO:0000256" key="1">
    <source>
        <dbReference type="SAM" id="Phobius"/>
    </source>
</evidence>
<accession>A0A3G2E8K0</accession>
<dbReference type="Proteomes" id="UP000279594">
    <property type="component" value="Chromosome"/>
</dbReference>
<keyword evidence="3" id="KW-1185">Reference proteome</keyword>